<evidence type="ECO:0000256" key="2">
    <source>
        <dbReference type="ARBA" id="ARBA00022617"/>
    </source>
</evidence>
<keyword evidence="5" id="KW-0408">Iron</keyword>
<comment type="caution">
    <text evidence="8">The sequence shown here is derived from an EMBL/GenBank/DDBJ whole genome shotgun (WGS) entry which is preliminary data.</text>
</comment>
<dbReference type="GO" id="GO:0005506">
    <property type="term" value="F:iron ion binding"/>
    <property type="evidence" value="ECO:0007669"/>
    <property type="project" value="InterPro"/>
</dbReference>
<keyword evidence="3" id="KW-0479">Metal-binding</keyword>
<dbReference type="FunFam" id="1.10.630.10:FF:000018">
    <property type="entry name" value="Cytochrome P450 monooxygenase"/>
    <property type="match status" value="1"/>
</dbReference>
<evidence type="ECO:0000256" key="3">
    <source>
        <dbReference type="ARBA" id="ARBA00022723"/>
    </source>
</evidence>
<evidence type="ECO:0000256" key="1">
    <source>
        <dbReference type="ARBA" id="ARBA00010617"/>
    </source>
</evidence>
<evidence type="ECO:0000256" key="6">
    <source>
        <dbReference type="ARBA" id="ARBA00023033"/>
    </source>
</evidence>
<dbReference type="InterPro" id="IPR002397">
    <property type="entry name" value="Cyt_P450_B"/>
</dbReference>
<dbReference type="OrthoDB" id="5522954at2"/>
<dbReference type="InterPro" id="IPR036396">
    <property type="entry name" value="Cyt_P450_sf"/>
</dbReference>
<dbReference type="Pfam" id="PF00067">
    <property type="entry name" value="p450"/>
    <property type="match status" value="1"/>
</dbReference>
<dbReference type="KEGG" id="rdi:CMV14_06795"/>
<name>A0A2A4FXX7_9SPHN</name>
<reference evidence="8 9" key="1">
    <citation type="submission" date="2017-09" db="EMBL/GenBank/DDBJ databases">
        <title>The Catabolism of 3,6-Dichlorosalicylic acid is Initiated by the Cytochrome P450 Monooxygenase DsmABC in Rhizorhabdus dicambivorans Ndbn-20.</title>
        <authorList>
            <person name="Na L."/>
        </authorList>
    </citation>
    <scope>NUCLEOTIDE SEQUENCE [LARGE SCALE GENOMIC DNA]</scope>
    <source>
        <strain evidence="8 9">Ndbn-20m</strain>
    </source>
</reference>
<dbReference type="PANTHER" id="PTHR46696:SF6">
    <property type="entry name" value="P450, PUTATIVE (EUROFUNG)-RELATED"/>
    <property type="match status" value="1"/>
</dbReference>
<evidence type="ECO:0000313" key="8">
    <source>
        <dbReference type="EMBL" id="PCE42596.1"/>
    </source>
</evidence>
<dbReference type="GO" id="GO:0004497">
    <property type="term" value="F:monooxygenase activity"/>
    <property type="evidence" value="ECO:0007669"/>
    <property type="project" value="UniProtKB-KW"/>
</dbReference>
<evidence type="ECO:0000256" key="4">
    <source>
        <dbReference type="ARBA" id="ARBA00023002"/>
    </source>
</evidence>
<evidence type="ECO:0000256" key="7">
    <source>
        <dbReference type="ARBA" id="ARBA00043906"/>
    </source>
</evidence>
<comment type="similarity">
    <text evidence="1">Belongs to the cytochrome P450 family.</text>
</comment>
<keyword evidence="4" id="KW-0560">Oxidoreductase</keyword>
<dbReference type="SUPFAM" id="SSF48264">
    <property type="entry name" value="Cytochrome P450"/>
    <property type="match status" value="1"/>
</dbReference>
<dbReference type="PANTHER" id="PTHR46696">
    <property type="entry name" value="P450, PUTATIVE (EUROFUNG)-RELATED"/>
    <property type="match status" value="1"/>
</dbReference>
<dbReference type="GO" id="GO:0016705">
    <property type="term" value="F:oxidoreductase activity, acting on paired donors, with incorporation or reduction of molecular oxygen"/>
    <property type="evidence" value="ECO:0007669"/>
    <property type="project" value="InterPro"/>
</dbReference>
<keyword evidence="2" id="KW-0349">Heme</keyword>
<keyword evidence="9" id="KW-1185">Reference proteome</keyword>
<dbReference type="GO" id="GO:0020037">
    <property type="term" value="F:heme binding"/>
    <property type="evidence" value="ECO:0007669"/>
    <property type="project" value="InterPro"/>
</dbReference>
<dbReference type="Gene3D" id="1.10.630.10">
    <property type="entry name" value="Cytochrome P450"/>
    <property type="match status" value="1"/>
</dbReference>
<protein>
    <submittedName>
        <fullName evidence="8">Cytochrome P450</fullName>
    </submittedName>
</protein>
<evidence type="ECO:0000256" key="5">
    <source>
        <dbReference type="ARBA" id="ARBA00023004"/>
    </source>
</evidence>
<accession>A0A2A4FXX7</accession>
<dbReference type="AlphaFoldDB" id="A0A2A4FXX7"/>
<dbReference type="InterPro" id="IPR001128">
    <property type="entry name" value="Cyt_P450"/>
</dbReference>
<keyword evidence="6" id="KW-0503">Monooxygenase</keyword>
<dbReference type="Proteomes" id="UP000218934">
    <property type="component" value="Unassembled WGS sequence"/>
</dbReference>
<dbReference type="EMBL" id="NWUF01000007">
    <property type="protein sequence ID" value="PCE42596.1"/>
    <property type="molecule type" value="Genomic_DNA"/>
</dbReference>
<proteinExistence type="inferred from homology"/>
<dbReference type="PRINTS" id="PR00359">
    <property type="entry name" value="BP450"/>
</dbReference>
<organism evidence="8 9">
    <name type="scientific">Rhizorhabdus dicambivorans</name>
    <dbReference type="NCBI Taxonomy" id="1850238"/>
    <lineage>
        <taxon>Bacteria</taxon>
        <taxon>Pseudomonadati</taxon>
        <taxon>Pseudomonadota</taxon>
        <taxon>Alphaproteobacteria</taxon>
        <taxon>Sphingomonadales</taxon>
        <taxon>Sphingomonadaceae</taxon>
        <taxon>Rhizorhabdus</taxon>
    </lineage>
</organism>
<evidence type="ECO:0000313" key="9">
    <source>
        <dbReference type="Proteomes" id="UP000218934"/>
    </source>
</evidence>
<sequence length="444" mass="50154">MKRASSPDRSSRSMVVRSIIEEPPMSAPSPTSAAPRCPFVQGVAFDPFLPEQAGEPYSWLEAARESRPVFYWPQHDLWCVTRYDDINAIMRDPANFSNRKTINFQNMSDEFAAAFPEGRPDRVLVTLDPPEHGRLRRLAQAAFSPKLIESHRLQVRATCQALLAEFETGGQGDLVAGYADRLPVQIITQLIGAPPERASFFRQWALDRLIMLKGAPDFSASEREALIARAIEFNRWLADFVEERRDRPCDDMASALVHARTAEGDSALTIQEILGLIATIVSAGSTSTAHLIAMMFRELLTNRDQWEELIHDRSLVKNAIEETLRIRTPVHGVLRTTTREVEIRGVTIPAEADVYLYYASAQRDTDIFVDPDRFDIHRHDVARHMAFGRFVHVCLGASLARLEAEETLNAFLDRLPQLSLVEDQRSEWTPNILSPGLKALLVRW</sequence>
<comment type="function">
    <text evidence="7">Cytochromes P450 are a group of heme-thiolate monooxygenases. They oxidize a variety of structurally unrelated compounds, including steroids, fatty acids, and xenobiotics.</text>
</comment>
<gene>
    <name evidence="8" type="ORF">COO09_09285</name>
</gene>